<dbReference type="EMBL" id="OX459964">
    <property type="protein sequence ID" value="CAI9168210.1"/>
    <property type="molecule type" value="Genomic_DNA"/>
</dbReference>
<gene>
    <name evidence="1" type="ORF">MRATA1EN1_LOCUS17172</name>
</gene>
<organism evidence="1 2">
    <name type="scientific">Rangifer tarandus platyrhynchus</name>
    <name type="common">Svalbard reindeer</name>
    <dbReference type="NCBI Taxonomy" id="3082113"/>
    <lineage>
        <taxon>Eukaryota</taxon>
        <taxon>Metazoa</taxon>
        <taxon>Chordata</taxon>
        <taxon>Craniata</taxon>
        <taxon>Vertebrata</taxon>
        <taxon>Euteleostomi</taxon>
        <taxon>Mammalia</taxon>
        <taxon>Eutheria</taxon>
        <taxon>Laurasiatheria</taxon>
        <taxon>Artiodactyla</taxon>
        <taxon>Ruminantia</taxon>
        <taxon>Pecora</taxon>
        <taxon>Cervidae</taxon>
        <taxon>Odocoileinae</taxon>
        <taxon>Rangifer</taxon>
    </lineage>
</organism>
<reference evidence="1" key="1">
    <citation type="submission" date="2023-04" db="EMBL/GenBank/DDBJ databases">
        <authorList>
            <consortium name="ELIXIR-Norway"/>
        </authorList>
    </citation>
    <scope>NUCLEOTIDE SEQUENCE [LARGE SCALE GENOMIC DNA]</scope>
</reference>
<evidence type="ECO:0000313" key="2">
    <source>
        <dbReference type="Proteomes" id="UP001176941"/>
    </source>
</evidence>
<sequence length="107" mass="11469">MGPTPFGCLPRERGSMSFSPCFWKGHDCLHHQVLWEGCSVTAEAELEKSTQVPPLPSGIKQPLCKKSEATWSGSHVEGVPSRSSGALLLLAVPGAATVHHQPSRALR</sequence>
<accession>A0ABN8Z2Z1</accession>
<evidence type="ECO:0000313" key="1">
    <source>
        <dbReference type="EMBL" id="CAI9168210.1"/>
    </source>
</evidence>
<name>A0ABN8Z2Z1_RANTA</name>
<protein>
    <submittedName>
        <fullName evidence="1">Uncharacterized protein</fullName>
    </submittedName>
</protein>
<dbReference type="Proteomes" id="UP001176941">
    <property type="component" value="Chromosome 28"/>
</dbReference>
<keyword evidence="2" id="KW-1185">Reference proteome</keyword>
<proteinExistence type="predicted"/>